<dbReference type="Proteomes" id="UP000324748">
    <property type="component" value="Unassembled WGS sequence"/>
</dbReference>
<dbReference type="EMBL" id="VSWC01000067">
    <property type="protein sequence ID" value="KAA1096229.1"/>
    <property type="molecule type" value="Genomic_DNA"/>
</dbReference>
<evidence type="ECO:0000313" key="1">
    <source>
        <dbReference type="EMBL" id="KAA1085264.1"/>
    </source>
</evidence>
<gene>
    <name evidence="1" type="ORF">PGT21_001175</name>
    <name evidence="2" type="ORF">PGT21_009336</name>
</gene>
<proteinExistence type="predicted"/>
<sequence length="100" mass="11820">MLPPNLDDDDSLQGMALCHFLFVQRCQERNTAYIRVGREVFKRSDRWEPRKDERIPAARFVELFRMSLADFNWFSQEDLQQDPLGRGGPLTVEASRCRWS</sequence>
<reference evidence="1 3" key="1">
    <citation type="submission" date="2019-05" db="EMBL/GenBank/DDBJ databases">
        <title>Emergence of the Ug99 lineage of the wheat stem rust pathogen through somatic hybridization.</title>
        <authorList>
            <person name="Li F."/>
            <person name="Upadhyaya N.M."/>
            <person name="Sperschneider J."/>
            <person name="Matny O."/>
            <person name="Nguyen-Phuc H."/>
            <person name="Mago R."/>
            <person name="Raley C."/>
            <person name="Miller M.E."/>
            <person name="Silverstein K.A.T."/>
            <person name="Henningsen E."/>
            <person name="Hirsch C.D."/>
            <person name="Visser B."/>
            <person name="Pretorius Z.A."/>
            <person name="Steffenson B.J."/>
            <person name="Schwessinger B."/>
            <person name="Dodds P.N."/>
            <person name="Figueroa M."/>
        </authorList>
    </citation>
    <scope>NUCLEOTIDE SEQUENCE [LARGE SCALE GENOMIC DNA]</scope>
    <source>
        <strain evidence="1">21-0</strain>
    </source>
</reference>
<dbReference type="OrthoDB" id="2668416at2759"/>
<dbReference type="EMBL" id="VSWC01000106">
    <property type="protein sequence ID" value="KAA1085264.1"/>
    <property type="molecule type" value="Genomic_DNA"/>
</dbReference>
<evidence type="ECO:0000313" key="2">
    <source>
        <dbReference type="EMBL" id="KAA1096229.1"/>
    </source>
</evidence>
<name>A0A5B0NA05_PUCGR</name>
<comment type="caution">
    <text evidence="1">The sequence shown here is derived from an EMBL/GenBank/DDBJ whole genome shotgun (WGS) entry which is preliminary data.</text>
</comment>
<protein>
    <submittedName>
        <fullName evidence="1">Uncharacterized protein</fullName>
    </submittedName>
</protein>
<dbReference type="AlphaFoldDB" id="A0A5B0NA05"/>
<organism evidence="1 3">
    <name type="scientific">Puccinia graminis f. sp. tritici</name>
    <dbReference type="NCBI Taxonomy" id="56615"/>
    <lineage>
        <taxon>Eukaryota</taxon>
        <taxon>Fungi</taxon>
        <taxon>Dikarya</taxon>
        <taxon>Basidiomycota</taxon>
        <taxon>Pucciniomycotina</taxon>
        <taxon>Pucciniomycetes</taxon>
        <taxon>Pucciniales</taxon>
        <taxon>Pucciniaceae</taxon>
        <taxon>Puccinia</taxon>
    </lineage>
</organism>
<keyword evidence="3" id="KW-1185">Reference proteome</keyword>
<accession>A0A5B0NA05</accession>
<evidence type="ECO:0000313" key="3">
    <source>
        <dbReference type="Proteomes" id="UP000324748"/>
    </source>
</evidence>